<dbReference type="EMBL" id="MTEJ01000404">
    <property type="protein sequence ID" value="OQX03479.1"/>
    <property type="molecule type" value="Genomic_DNA"/>
</dbReference>
<evidence type="ECO:0000313" key="7">
    <source>
        <dbReference type="Proteomes" id="UP000192491"/>
    </source>
</evidence>
<dbReference type="PROSITE" id="PS50045">
    <property type="entry name" value="SIGMA54_INTERACT_4"/>
    <property type="match status" value="1"/>
</dbReference>
<dbReference type="InterPro" id="IPR002078">
    <property type="entry name" value="Sigma_54_int"/>
</dbReference>
<evidence type="ECO:0000259" key="5">
    <source>
        <dbReference type="PROSITE" id="PS50045"/>
    </source>
</evidence>
<dbReference type="InterPro" id="IPR002197">
    <property type="entry name" value="HTH_Fis"/>
</dbReference>
<keyword evidence="3" id="KW-0805">Transcription regulation</keyword>
<dbReference type="InterPro" id="IPR058031">
    <property type="entry name" value="AAA_lid_NorR"/>
</dbReference>
<dbReference type="CDD" id="cd00009">
    <property type="entry name" value="AAA"/>
    <property type="match status" value="1"/>
</dbReference>
<dbReference type="InterPro" id="IPR027417">
    <property type="entry name" value="P-loop_NTPase"/>
</dbReference>
<evidence type="ECO:0000256" key="3">
    <source>
        <dbReference type="ARBA" id="ARBA00023015"/>
    </source>
</evidence>
<sequence>MRFDDILTRSPVLEAVLRSAHLIAQTDASVLITGESGTGKELVAHAMHAASPRHQQPFIAVNCAALPETLAESLLFGHRKGAFTGADNNHAGLLTAADGGTLFLDEIGELPLNLQAKLLRFLESGEILPLGDAQAKRLNVRVFAATHRDLFTLAERGEFRRDLFFRLNIIPVELPALRERKEDIELLLNHFLQQFASQHQLPRASFDKPARQQLLRHTWTGNVRELRNLCERCSILLAGREIGVTNLPHELRNPGEPAHSTSFSLPMHGVNLDELERDLLNQALERTQNNKTHAAKLLGISRDALNYRLKKQLLA</sequence>
<evidence type="ECO:0000256" key="1">
    <source>
        <dbReference type="ARBA" id="ARBA00022741"/>
    </source>
</evidence>
<keyword evidence="2" id="KW-0067">ATP-binding</keyword>
<keyword evidence="4" id="KW-0804">Transcription</keyword>
<dbReference type="PANTHER" id="PTHR32071">
    <property type="entry name" value="TRANSCRIPTIONAL REGULATORY PROTEIN"/>
    <property type="match status" value="1"/>
</dbReference>
<protein>
    <submittedName>
        <fullName evidence="6">Sigma-54-dependent Fis family transcriptional regulator</fullName>
    </submittedName>
</protein>
<organism evidence="6 7">
    <name type="scientific">Thiothrix lacustris</name>
    <dbReference type="NCBI Taxonomy" id="525917"/>
    <lineage>
        <taxon>Bacteria</taxon>
        <taxon>Pseudomonadati</taxon>
        <taxon>Pseudomonadota</taxon>
        <taxon>Gammaproteobacteria</taxon>
        <taxon>Thiotrichales</taxon>
        <taxon>Thiotrichaceae</taxon>
        <taxon>Thiothrix</taxon>
    </lineage>
</organism>
<dbReference type="InterPro" id="IPR009057">
    <property type="entry name" value="Homeodomain-like_sf"/>
</dbReference>
<keyword evidence="1" id="KW-0547">Nucleotide-binding</keyword>
<dbReference type="SMART" id="SM00382">
    <property type="entry name" value="AAA"/>
    <property type="match status" value="1"/>
</dbReference>
<evidence type="ECO:0000256" key="2">
    <source>
        <dbReference type="ARBA" id="ARBA00022840"/>
    </source>
</evidence>
<dbReference type="InterPro" id="IPR025662">
    <property type="entry name" value="Sigma_54_int_dom_ATP-bd_1"/>
</dbReference>
<dbReference type="PRINTS" id="PR01590">
    <property type="entry name" value="HTHFIS"/>
</dbReference>
<dbReference type="SUPFAM" id="SSF46689">
    <property type="entry name" value="Homeodomain-like"/>
    <property type="match status" value="1"/>
</dbReference>
<dbReference type="InterPro" id="IPR025943">
    <property type="entry name" value="Sigma_54_int_dom_ATP-bd_2"/>
</dbReference>
<dbReference type="InterPro" id="IPR003593">
    <property type="entry name" value="AAA+_ATPase"/>
</dbReference>
<dbReference type="Gene3D" id="3.40.50.300">
    <property type="entry name" value="P-loop containing nucleotide triphosphate hydrolases"/>
    <property type="match status" value="1"/>
</dbReference>
<dbReference type="GO" id="GO:0043565">
    <property type="term" value="F:sequence-specific DNA binding"/>
    <property type="evidence" value="ECO:0007669"/>
    <property type="project" value="InterPro"/>
</dbReference>
<gene>
    <name evidence="6" type="ORF">BWK73_39425</name>
</gene>
<feature type="domain" description="Sigma-54 factor interaction" evidence="5">
    <location>
        <begin position="6"/>
        <end position="235"/>
    </location>
</feature>
<proteinExistence type="predicted"/>
<comment type="caution">
    <text evidence="6">The sequence shown here is derived from an EMBL/GenBank/DDBJ whole genome shotgun (WGS) entry which is preliminary data.</text>
</comment>
<dbReference type="FunFam" id="3.40.50.300:FF:000006">
    <property type="entry name" value="DNA-binding transcriptional regulator NtrC"/>
    <property type="match status" value="1"/>
</dbReference>
<dbReference type="Pfam" id="PF02954">
    <property type="entry name" value="HTH_8"/>
    <property type="match status" value="1"/>
</dbReference>
<dbReference type="Pfam" id="PF25601">
    <property type="entry name" value="AAA_lid_14"/>
    <property type="match status" value="1"/>
</dbReference>
<dbReference type="Gene3D" id="1.10.10.60">
    <property type="entry name" value="Homeodomain-like"/>
    <property type="match status" value="1"/>
</dbReference>
<dbReference type="AlphaFoldDB" id="A0A1Y1QE14"/>
<name>A0A1Y1QE14_9GAMM</name>
<accession>A0A1Y1QE14</accession>
<dbReference type="PROSITE" id="PS00675">
    <property type="entry name" value="SIGMA54_INTERACT_1"/>
    <property type="match status" value="1"/>
</dbReference>
<dbReference type="SUPFAM" id="SSF52540">
    <property type="entry name" value="P-loop containing nucleoside triphosphate hydrolases"/>
    <property type="match status" value="1"/>
</dbReference>
<reference evidence="6 7" key="1">
    <citation type="submission" date="2017-01" db="EMBL/GenBank/DDBJ databases">
        <title>Novel large sulfur bacteria in the metagenomes of groundwater-fed chemosynthetic microbial mats in the Lake Huron basin.</title>
        <authorList>
            <person name="Sharrar A.M."/>
            <person name="Flood B.E."/>
            <person name="Bailey J.V."/>
            <person name="Jones D.S."/>
            <person name="Biddanda B."/>
            <person name="Ruberg S.A."/>
            <person name="Marcus D.N."/>
            <person name="Dick G.J."/>
        </authorList>
    </citation>
    <scope>NUCLEOTIDE SEQUENCE [LARGE SCALE GENOMIC DNA]</scope>
    <source>
        <strain evidence="6">A8</strain>
    </source>
</reference>
<dbReference type="GO" id="GO:0006355">
    <property type="term" value="P:regulation of DNA-templated transcription"/>
    <property type="evidence" value="ECO:0007669"/>
    <property type="project" value="InterPro"/>
</dbReference>
<dbReference type="PROSITE" id="PS00676">
    <property type="entry name" value="SIGMA54_INTERACT_2"/>
    <property type="match status" value="1"/>
</dbReference>
<evidence type="ECO:0000256" key="4">
    <source>
        <dbReference type="ARBA" id="ARBA00023163"/>
    </source>
</evidence>
<dbReference type="Proteomes" id="UP000192491">
    <property type="component" value="Unassembled WGS sequence"/>
</dbReference>
<dbReference type="Gene3D" id="1.10.8.60">
    <property type="match status" value="1"/>
</dbReference>
<dbReference type="GO" id="GO:0005524">
    <property type="term" value="F:ATP binding"/>
    <property type="evidence" value="ECO:0007669"/>
    <property type="project" value="UniProtKB-KW"/>
</dbReference>
<dbReference type="Pfam" id="PF00158">
    <property type="entry name" value="Sigma54_activat"/>
    <property type="match status" value="1"/>
</dbReference>
<evidence type="ECO:0000313" key="6">
    <source>
        <dbReference type="EMBL" id="OQX03479.1"/>
    </source>
</evidence>